<keyword evidence="1" id="KW-1133">Transmembrane helix</keyword>
<reference evidence="2" key="2">
    <citation type="submission" date="2021-04" db="EMBL/GenBank/DDBJ databases">
        <authorList>
            <person name="Gilroy R."/>
        </authorList>
    </citation>
    <scope>NUCLEOTIDE SEQUENCE</scope>
    <source>
        <strain evidence="2">F6-6636</strain>
    </source>
</reference>
<feature type="transmembrane region" description="Helical" evidence="1">
    <location>
        <begin position="137"/>
        <end position="155"/>
    </location>
</feature>
<gene>
    <name evidence="2" type="ORF">H9901_01670</name>
</gene>
<dbReference type="AlphaFoldDB" id="A0A948TIS7"/>
<reference evidence="2" key="1">
    <citation type="journal article" date="2021" name="PeerJ">
        <title>Extensive microbial diversity within the chicken gut microbiome revealed by metagenomics and culture.</title>
        <authorList>
            <person name="Gilroy R."/>
            <person name="Ravi A."/>
            <person name="Getino M."/>
            <person name="Pursley I."/>
            <person name="Horton D.L."/>
            <person name="Alikhan N.F."/>
            <person name="Baker D."/>
            <person name="Gharbi K."/>
            <person name="Hall N."/>
            <person name="Watson M."/>
            <person name="Adriaenssens E.M."/>
            <person name="Foster-Nyarko E."/>
            <person name="Jarju S."/>
            <person name="Secka A."/>
            <person name="Antonio M."/>
            <person name="Oren A."/>
            <person name="Chaudhuri R.R."/>
            <person name="La Ragione R."/>
            <person name="Hildebrand F."/>
            <person name="Pallen M.J."/>
        </authorList>
    </citation>
    <scope>NUCLEOTIDE SEQUENCE</scope>
    <source>
        <strain evidence="2">F6-6636</strain>
    </source>
</reference>
<sequence>MADDAEKLEEFEVDLTIAHGVTRQIREHVALEKQVAIINERLLFDDNDVMAKVDDSHLMAIIRFVLDRDKYRYRIYGPYVFIALNDTIDLDAVIAQFEKGKKSAYFLRITSRSWLWTGILLGMICYFHFALLYSNWFMIPAAIFIAIGVGTSFALRSGMIKPKPAQAYWKMYEMITVPPEQQNDKAKHVKK</sequence>
<comment type="caution">
    <text evidence="2">The sequence shown here is derived from an EMBL/GenBank/DDBJ whole genome shotgun (WGS) entry which is preliminary data.</text>
</comment>
<dbReference type="Proteomes" id="UP000777303">
    <property type="component" value="Unassembled WGS sequence"/>
</dbReference>
<dbReference type="EMBL" id="JAHLFS010000023">
    <property type="protein sequence ID" value="MBU3851393.1"/>
    <property type="molecule type" value="Genomic_DNA"/>
</dbReference>
<evidence type="ECO:0000256" key="1">
    <source>
        <dbReference type="SAM" id="Phobius"/>
    </source>
</evidence>
<evidence type="ECO:0000313" key="3">
    <source>
        <dbReference type="Proteomes" id="UP000777303"/>
    </source>
</evidence>
<proteinExistence type="predicted"/>
<accession>A0A948TIS7</accession>
<organism evidence="2 3">
    <name type="scientific">Candidatus Paralactobacillus gallistercoris</name>
    <dbReference type="NCBI Taxonomy" id="2838724"/>
    <lineage>
        <taxon>Bacteria</taxon>
        <taxon>Bacillati</taxon>
        <taxon>Bacillota</taxon>
        <taxon>Bacilli</taxon>
        <taxon>Lactobacillales</taxon>
        <taxon>Lactobacillaceae</taxon>
        <taxon>Lactobacillus</taxon>
    </lineage>
</organism>
<feature type="transmembrane region" description="Helical" evidence="1">
    <location>
        <begin position="113"/>
        <end position="131"/>
    </location>
</feature>
<keyword evidence="1" id="KW-0812">Transmembrane</keyword>
<keyword evidence="1" id="KW-0472">Membrane</keyword>
<evidence type="ECO:0000313" key="2">
    <source>
        <dbReference type="EMBL" id="MBU3851393.1"/>
    </source>
</evidence>
<name>A0A948TIS7_9LACO</name>
<protein>
    <submittedName>
        <fullName evidence="2">Uncharacterized protein</fullName>
    </submittedName>
</protein>